<dbReference type="EMBL" id="PPTO01000001">
    <property type="protein sequence ID" value="RDB61138.1"/>
    <property type="molecule type" value="Genomic_DNA"/>
</dbReference>
<dbReference type="PROSITE" id="PS00676">
    <property type="entry name" value="SIGMA54_INTERACT_2"/>
    <property type="match status" value="1"/>
</dbReference>
<keyword evidence="4" id="KW-0238">DNA-binding</keyword>
<dbReference type="SMART" id="SM00382">
    <property type="entry name" value="AAA"/>
    <property type="match status" value="1"/>
</dbReference>
<keyword evidence="3" id="KW-0805">Transcription regulation</keyword>
<dbReference type="Gene3D" id="1.10.10.60">
    <property type="entry name" value="Homeodomain-like"/>
    <property type="match status" value="1"/>
</dbReference>
<dbReference type="SUPFAM" id="SSF52540">
    <property type="entry name" value="P-loop containing nucleoside triphosphate hydrolases"/>
    <property type="match status" value="1"/>
</dbReference>
<dbReference type="InterPro" id="IPR029016">
    <property type="entry name" value="GAF-like_dom_sf"/>
</dbReference>
<dbReference type="InterPro" id="IPR027417">
    <property type="entry name" value="P-loop_NTPase"/>
</dbReference>
<dbReference type="AlphaFoldDB" id="A0A369LSN5"/>
<comment type="caution">
    <text evidence="8">The sequence shown here is derived from an EMBL/GenBank/DDBJ whole genome shotgun (WGS) entry which is preliminary data.</text>
</comment>
<feature type="compositionally biased region" description="Low complexity" evidence="6">
    <location>
        <begin position="325"/>
        <end position="337"/>
    </location>
</feature>
<dbReference type="InterPro" id="IPR025943">
    <property type="entry name" value="Sigma_54_int_dom_ATP-bd_2"/>
</dbReference>
<dbReference type="InterPro" id="IPR058031">
    <property type="entry name" value="AAA_lid_NorR"/>
</dbReference>
<dbReference type="PROSITE" id="PS00675">
    <property type="entry name" value="SIGMA54_INTERACT_1"/>
    <property type="match status" value="1"/>
</dbReference>
<dbReference type="GO" id="GO:0003677">
    <property type="term" value="F:DNA binding"/>
    <property type="evidence" value="ECO:0007669"/>
    <property type="project" value="UniProtKB-KW"/>
</dbReference>
<organism evidence="8 9">
    <name type="scientific">Slackia isoflavoniconvertens</name>
    <dbReference type="NCBI Taxonomy" id="572010"/>
    <lineage>
        <taxon>Bacteria</taxon>
        <taxon>Bacillati</taxon>
        <taxon>Actinomycetota</taxon>
        <taxon>Coriobacteriia</taxon>
        <taxon>Eggerthellales</taxon>
        <taxon>Eggerthellaceae</taxon>
        <taxon>Slackia</taxon>
    </lineage>
</organism>
<dbReference type="InterPro" id="IPR025662">
    <property type="entry name" value="Sigma_54_int_dom_ATP-bd_1"/>
</dbReference>
<name>A0A369LSN5_9ACTN</name>
<dbReference type="InterPro" id="IPR002078">
    <property type="entry name" value="Sigma_54_int"/>
</dbReference>
<evidence type="ECO:0000313" key="9">
    <source>
        <dbReference type="Proteomes" id="UP000253975"/>
    </source>
</evidence>
<feature type="domain" description="Sigma-54 factor interaction" evidence="7">
    <location>
        <begin position="363"/>
        <end position="592"/>
    </location>
</feature>
<evidence type="ECO:0000256" key="5">
    <source>
        <dbReference type="ARBA" id="ARBA00023163"/>
    </source>
</evidence>
<dbReference type="PANTHER" id="PTHR32071:SF57">
    <property type="entry name" value="C4-DICARBOXYLATE TRANSPORT TRANSCRIPTIONAL REGULATORY PROTEIN DCTD"/>
    <property type="match status" value="1"/>
</dbReference>
<dbReference type="Gene3D" id="3.30.450.40">
    <property type="match status" value="1"/>
</dbReference>
<dbReference type="GO" id="GO:0006355">
    <property type="term" value="P:regulation of DNA-templated transcription"/>
    <property type="evidence" value="ECO:0007669"/>
    <property type="project" value="InterPro"/>
</dbReference>
<dbReference type="Gene3D" id="1.10.8.60">
    <property type="match status" value="1"/>
</dbReference>
<keyword evidence="5" id="KW-0804">Transcription</keyword>
<keyword evidence="2" id="KW-0067">ATP-binding</keyword>
<dbReference type="FunFam" id="3.40.50.300:FF:000006">
    <property type="entry name" value="DNA-binding transcriptional regulator NtrC"/>
    <property type="match status" value="1"/>
</dbReference>
<dbReference type="CDD" id="cd00009">
    <property type="entry name" value="AAA"/>
    <property type="match status" value="1"/>
</dbReference>
<accession>A0A369LSN5</accession>
<evidence type="ECO:0000256" key="4">
    <source>
        <dbReference type="ARBA" id="ARBA00023125"/>
    </source>
</evidence>
<proteinExistence type="predicted"/>
<evidence type="ECO:0000259" key="7">
    <source>
        <dbReference type="PROSITE" id="PS50045"/>
    </source>
</evidence>
<reference evidence="8 9" key="1">
    <citation type="journal article" date="2018" name="Elife">
        <title>Discovery and characterization of a prevalent human gut bacterial enzyme sufficient for the inactivation of a family of plant toxins.</title>
        <authorList>
            <person name="Koppel N."/>
            <person name="Bisanz J.E."/>
            <person name="Pandelia M.E."/>
            <person name="Turnbaugh P.J."/>
            <person name="Balskus E.P."/>
        </authorList>
    </citation>
    <scope>NUCLEOTIDE SEQUENCE [LARGE SCALE GENOMIC DNA]</scope>
    <source>
        <strain evidence="8 9">OB21 GAM31</strain>
    </source>
</reference>
<dbReference type="Pfam" id="PF00158">
    <property type="entry name" value="Sigma54_activat"/>
    <property type="match status" value="1"/>
</dbReference>
<evidence type="ECO:0000256" key="2">
    <source>
        <dbReference type="ARBA" id="ARBA00022840"/>
    </source>
</evidence>
<protein>
    <submittedName>
        <fullName evidence="8">Fis family transcriptional regulator</fullName>
    </submittedName>
</protein>
<evidence type="ECO:0000256" key="6">
    <source>
        <dbReference type="SAM" id="MobiDB-lite"/>
    </source>
</evidence>
<dbReference type="PROSITE" id="PS50045">
    <property type="entry name" value="SIGMA54_INTERACT_4"/>
    <property type="match status" value="1"/>
</dbReference>
<evidence type="ECO:0000313" key="8">
    <source>
        <dbReference type="EMBL" id="RDB61138.1"/>
    </source>
</evidence>
<gene>
    <name evidence="8" type="ORF">C1881_01055</name>
</gene>
<dbReference type="Pfam" id="PF25601">
    <property type="entry name" value="AAA_lid_14"/>
    <property type="match status" value="1"/>
</dbReference>
<dbReference type="InterPro" id="IPR003593">
    <property type="entry name" value="AAA+_ATPase"/>
</dbReference>
<dbReference type="InterPro" id="IPR025944">
    <property type="entry name" value="Sigma_54_int_dom_CS"/>
</dbReference>
<dbReference type="GO" id="GO:0005524">
    <property type="term" value="F:ATP binding"/>
    <property type="evidence" value="ECO:0007669"/>
    <property type="project" value="UniProtKB-KW"/>
</dbReference>
<dbReference type="PANTHER" id="PTHR32071">
    <property type="entry name" value="TRANSCRIPTIONAL REGULATORY PROTEIN"/>
    <property type="match status" value="1"/>
</dbReference>
<dbReference type="Proteomes" id="UP000253975">
    <property type="component" value="Unassembled WGS sequence"/>
</dbReference>
<sequence>MGKKGSMYDQKSQVEAWRRFIATGEIDESVVRPEIARSWKRCRAAGVNPWSSDFPSMDEKLLAEKQRAYAHSLAANMPVMRMLVALLNCNVSLMDQESFVFGFQSPLSYYPRTFGTYVLEEVVGTGNATIVPYEKKPVRADGFEQYRAISQTYSGVSAPFLDNRGVYFGAMNLNNPFGMLPECALDMCATAVDLANELFLAGRGMRAKLSTAEFFKPLIRLMNQPVLVLDRRGNVLIANEAMHSYIPRYETFSYGSQSLSAYLSKKTGVKYVLESPVKEGEPLPVVFKEGRKKEERELALLHRSAVDVGNGLSFVVCVFDAPSVGAGSSSKSGKGQASNGGGARAGGSRKSLGRASAKDVVDYIGESPAWGKVDKLVRKVAPIKTNVLLLGETGAGKEVVARALHRMSGRKGPFVAINCGAIPRDLFAAELFGYEAGAFTGAKEGGSIGKIEAAEGGTLFLDEIGEMPLDLQVGLLRVIQEQSVTRLGSTEPHQLDVRFLAATNQNVRRLINERRFRADLYYRLSMVEISLPPLREREGDVSLLVDHFNRDLSDSLRLPCTPLPEDVMKALANYTWPGNVRELRNVVERSLIMAGEGAKVTLEDLPVHVANAVSVGMSFEGPALSMAAVAGQSGRMAPVGGGLPTGMYSPSAAFDRVGAGAYDRPSAMGYGYQESTPFGEVVSGASPYGVGFDAMAGFGLRAADEPSEHSAGWQSGELHSGQDQDAAFSVASSAGFPAGTTGAFSQDENVAEADRMRIVKAIRGADGDLLLAAELLGVTYAVLRKRMAEIGIRVKTSIEIE</sequence>
<dbReference type="Gene3D" id="3.40.50.300">
    <property type="entry name" value="P-loop containing nucleotide triphosphate hydrolases"/>
    <property type="match status" value="1"/>
</dbReference>
<evidence type="ECO:0000256" key="1">
    <source>
        <dbReference type="ARBA" id="ARBA00022741"/>
    </source>
</evidence>
<keyword evidence="1" id="KW-0547">Nucleotide-binding</keyword>
<dbReference type="PROSITE" id="PS00688">
    <property type="entry name" value="SIGMA54_INTERACT_3"/>
    <property type="match status" value="1"/>
</dbReference>
<feature type="region of interest" description="Disordered" evidence="6">
    <location>
        <begin position="325"/>
        <end position="351"/>
    </location>
</feature>
<evidence type="ECO:0000256" key="3">
    <source>
        <dbReference type="ARBA" id="ARBA00023015"/>
    </source>
</evidence>